<dbReference type="AlphaFoldDB" id="K0KI71"/>
<dbReference type="Proteomes" id="UP000009328">
    <property type="component" value="Unassembled WGS sequence"/>
</dbReference>
<dbReference type="HOGENOM" id="CLU_1636738_0_0_1"/>
<dbReference type="InParanoid" id="K0KI71"/>
<accession>K0KI71</accession>
<gene>
    <name evidence="2" type="ORF">BN7_2250</name>
</gene>
<comment type="caution">
    <text evidence="2">The sequence shown here is derived from an EMBL/GenBank/DDBJ whole genome shotgun (WGS) entry which is preliminary data.</text>
</comment>
<evidence type="ECO:0000313" key="2">
    <source>
        <dbReference type="EMBL" id="CCH42706.1"/>
    </source>
</evidence>
<evidence type="ECO:0000313" key="3">
    <source>
        <dbReference type="Proteomes" id="UP000009328"/>
    </source>
</evidence>
<name>K0KI71_WICCF</name>
<proteinExistence type="predicted"/>
<reference evidence="2 3" key="1">
    <citation type="journal article" date="2012" name="Eukaryot. Cell">
        <title>Draft genome sequence of Wickerhamomyces ciferrii NRRL Y-1031 F-60-10.</title>
        <authorList>
            <person name="Schneider J."/>
            <person name="Andrea H."/>
            <person name="Blom J."/>
            <person name="Jaenicke S."/>
            <person name="Ruckert C."/>
            <person name="Schorsch C."/>
            <person name="Szczepanowski R."/>
            <person name="Farwick M."/>
            <person name="Goesmann A."/>
            <person name="Puhler A."/>
            <person name="Schaffer S."/>
            <person name="Tauch A."/>
            <person name="Kohler T."/>
            <person name="Brinkrolf K."/>
        </authorList>
    </citation>
    <scope>NUCLEOTIDE SEQUENCE [LARGE SCALE GENOMIC DNA]</scope>
    <source>
        <strain evidence="3">ATCC 14091 / BCRC 22168 / CBS 111 / JCM 3599 / NBRC 0793 / NRRL Y-1031 F-60-10</strain>
    </source>
</reference>
<dbReference type="EMBL" id="CAIF01000051">
    <property type="protein sequence ID" value="CCH42706.1"/>
    <property type="molecule type" value="Genomic_DNA"/>
</dbReference>
<keyword evidence="3" id="KW-1185">Reference proteome</keyword>
<feature type="transmembrane region" description="Helical" evidence="1">
    <location>
        <begin position="72"/>
        <end position="90"/>
    </location>
</feature>
<feature type="transmembrane region" description="Helical" evidence="1">
    <location>
        <begin position="142"/>
        <end position="160"/>
    </location>
</feature>
<feature type="transmembrane region" description="Helical" evidence="1">
    <location>
        <begin position="44"/>
        <end position="65"/>
    </location>
</feature>
<keyword evidence="1" id="KW-0472">Membrane</keyword>
<sequence length="167" mass="19409">MLSYLPIGGDMGTKFNRNQNQSSSKVATVYNYLKVKLMNSLHPYSWLGIGLVSLVIMILSIGVDVHLDSGGYFFRVVIFLFLHYLLYVFIQDTIKVYYNYQRNLVKIKLERNTDEDKEIQLRNQVAEEQFQISQEEVGAKSVLTLFSVGVLLICMQINLWRFDHNDQ</sequence>
<evidence type="ECO:0000256" key="1">
    <source>
        <dbReference type="SAM" id="Phobius"/>
    </source>
</evidence>
<keyword evidence="1" id="KW-0812">Transmembrane</keyword>
<protein>
    <submittedName>
        <fullName evidence="2">Membrane protein</fullName>
    </submittedName>
</protein>
<organism evidence="2 3">
    <name type="scientific">Wickerhamomyces ciferrii (strain ATCC 14091 / BCRC 22168 / CBS 111 / JCM 3599 / NBRC 0793 / NRRL Y-1031 F-60-10)</name>
    <name type="common">Yeast</name>
    <name type="synonym">Pichia ciferrii</name>
    <dbReference type="NCBI Taxonomy" id="1206466"/>
    <lineage>
        <taxon>Eukaryota</taxon>
        <taxon>Fungi</taxon>
        <taxon>Dikarya</taxon>
        <taxon>Ascomycota</taxon>
        <taxon>Saccharomycotina</taxon>
        <taxon>Saccharomycetes</taxon>
        <taxon>Phaffomycetales</taxon>
        <taxon>Wickerhamomycetaceae</taxon>
        <taxon>Wickerhamomyces</taxon>
    </lineage>
</organism>
<keyword evidence="1" id="KW-1133">Transmembrane helix</keyword>